<accession>A0ABP4Y7W9</accession>
<gene>
    <name evidence="2" type="ORF">GCM10009811_32540</name>
</gene>
<evidence type="ECO:0000259" key="1">
    <source>
        <dbReference type="Pfam" id="PF13399"/>
    </source>
</evidence>
<dbReference type="Gene3D" id="3.30.70.2390">
    <property type="match status" value="1"/>
</dbReference>
<comment type="caution">
    <text evidence="2">The sequence shown here is derived from an EMBL/GenBank/DDBJ whole genome shotgun (WGS) entry which is preliminary data.</text>
</comment>
<feature type="domain" description="LytR/CpsA/Psr regulator C-terminal" evidence="1">
    <location>
        <begin position="68"/>
        <end position="155"/>
    </location>
</feature>
<dbReference type="InterPro" id="IPR027381">
    <property type="entry name" value="LytR/CpsA/Psr_C"/>
</dbReference>
<evidence type="ECO:0000313" key="2">
    <source>
        <dbReference type="EMBL" id="GAA1806462.1"/>
    </source>
</evidence>
<proteinExistence type="predicted"/>
<dbReference type="EMBL" id="BAAAPO010000052">
    <property type="protein sequence ID" value="GAA1806462.1"/>
    <property type="molecule type" value="Genomic_DNA"/>
</dbReference>
<keyword evidence="3" id="KW-1185">Reference proteome</keyword>
<protein>
    <recommendedName>
        <fullName evidence="1">LytR/CpsA/Psr regulator C-terminal domain-containing protein</fullName>
    </recommendedName>
</protein>
<dbReference type="RefSeq" id="WP_344087976.1">
    <property type="nucleotide sequence ID" value="NZ_BAAAPO010000052.1"/>
</dbReference>
<dbReference type="Proteomes" id="UP001499938">
    <property type="component" value="Unassembled WGS sequence"/>
</dbReference>
<organism evidence="2 3">
    <name type="scientific">Nostocoides veronense</name>
    <dbReference type="NCBI Taxonomy" id="330836"/>
    <lineage>
        <taxon>Bacteria</taxon>
        <taxon>Bacillati</taxon>
        <taxon>Actinomycetota</taxon>
        <taxon>Actinomycetes</taxon>
        <taxon>Micrococcales</taxon>
        <taxon>Intrasporangiaceae</taxon>
        <taxon>Nostocoides</taxon>
    </lineage>
</organism>
<dbReference type="Pfam" id="PF13399">
    <property type="entry name" value="LytR_C"/>
    <property type="match status" value="1"/>
</dbReference>
<reference evidence="3" key="1">
    <citation type="journal article" date="2019" name="Int. J. Syst. Evol. Microbiol.">
        <title>The Global Catalogue of Microorganisms (GCM) 10K type strain sequencing project: providing services to taxonomists for standard genome sequencing and annotation.</title>
        <authorList>
            <consortium name="The Broad Institute Genomics Platform"/>
            <consortium name="The Broad Institute Genome Sequencing Center for Infectious Disease"/>
            <person name="Wu L."/>
            <person name="Ma J."/>
        </authorList>
    </citation>
    <scope>NUCLEOTIDE SEQUENCE [LARGE SCALE GENOMIC DNA]</scope>
    <source>
        <strain evidence="3">JCM 15592</strain>
    </source>
</reference>
<sequence length="169" mass="18008">MAAPIVAGRRRRTRQIRAAATLLLALIFLGAAFYKAYSYIQDDTTSPTVKAGDCITGTAEQPVAKPSTVTINVYNATTTAGLAAKVAATLRERGFTVAEIDNDPLDKKITASAEIRYGATGRPAARTARLMVKDAKMVNDKRTDETVDLVLGKAFTTLADLPSCSPKKS</sequence>
<evidence type="ECO:0000313" key="3">
    <source>
        <dbReference type="Proteomes" id="UP001499938"/>
    </source>
</evidence>
<name>A0ABP4Y7W9_9MICO</name>